<dbReference type="AlphaFoldDB" id="A0A1C5H192"/>
<sequence length="1090" mass="118409">MIAVLTATRTLLTSLDPLPYRRRMNRLTEWARTAPDRARVCADLRQQGAYQRHLALVAALVVRDADGVAAALRDPQPSVRGAALTAALRAGIPIGDVTDRPATERRRVYRALRRRPAPAVADPLITQVRAAFGDEEAATLLPACGADTVRALLPDLEHALDLERLVRRHPGPLLDRIRERLATAPPELRTRIWSDAADAVLRSDPAQALDLLERYAPEGSLPGRLSAYGVLAAHDASRVVRLLTAPARAAWIQRTRLPPALLRRVAALPTDELAPLAGRLRDDSRALAALLAVVAPARRGELYDRAVAEVDTAALTPGAEVMEVLPAAVRIREARRVLGLARIREREAEVRGWSAYLAWPDASAALDVALRSGDAGERAHGYVLLVQAARRSRDPQAVAEVIGRLGRLRNEQDPVRAAALGALATVAPLLTADTAAGLTRLTTDAVDARDASAATTAALSALAADVLQHHVAVPPLREWALLTIDLVSTGANVPVLRRFDTVLRRGQETLVFERLRGWVEAGIARGRYGPLFALTHALGKRARRLPPLQDLLRRAIGPRTLPSVARTAIRLWLDDPRTRPDRVAEVLRTDPTAVTIHDVWATICTSRTDLLDRVLERRLRGRFVERGTRWAPSWAYHSARWLPRQQALFVDLQERIVADTGQGVWRRAAAIRAAARAGSTGRELVLRHLDAPEVAIAEAALGALVWTDRPDEALPVLLRHADGDRARVALYAAGRAARHVPPSRLAVTLAEVVTGPAKVTSRKEAARLLARHGPPQAMTTLLATYTAADTHRDVRAAIVSAARQRLQTEASWTILRAAVDGSREERRAVLDEYPYVIAERHRPRYAALVVEACHAADREVRRAAFDQLGQWSPWLPGIAGLVVDRLTDLGETLVHLQVANLLRAGGDAVLDAALTRLVARDADDDHPGDPTADRPARRRIELLAHGAVVRSRTLPASADRSALVESARRLAGRPGFAGTATGLLVDLGRLDNLDEIAGLCAGRPVLAVRAAERVGARLRDLGEWPGPVVLADTVARLAGRGDLAGGLFAVALVRQGAGLGWRSPWRDLLIGLRRHPDADVREEAYHIDMS</sequence>
<organism evidence="1 2">
    <name type="scientific">Micromonospora coxensis</name>
    <dbReference type="NCBI Taxonomy" id="356852"/>
    <lineage>
        <taxon>Bacteria</taxon>
        <taxon>Bacillati</taxon>
        <taxon>Actinomycetota</taxon>
        <taxon>Actinomycetes</taxon>
        <taxon>Micromonosporales</taxon>
        <taxon>Micromonosporaceae</taxon>
        <taxon>Micromonospora</taxon>
    </lineage>
</organism>
<dbReference type="Proteomes" id="UP000198215">
    <property type="component" value="Chromosome I"/>
</dbReference>
<proteinExistence type="predicted"/>
<name>A0A1C5H192_9ACTN</name>
<evidence type="ECO:0000313" key="2">
    <source>
        <dbReference type="Proteomes" id="UP000198215"/>
    </source>
</evidence>
<accession>A0A1C5H192</accession>
<keyword evidence="2" id="KW-1185">Reference proteome</keyword>
<evidence type="ECO:0000313" key="1">
    <source>
        <dbReference type="EMBL" id="SCG39693.1"/>
    </source>
</evidence>
<dbReference type="OrthoDB" id="3273854at2"/>
<dbReference type="RefSeq" id="WP_088974579.1">
    <property type="nucleotide sequence ID" value="NZ_LT607753.1"/>
</dbReference>
<dbReference type="EMBL" id="LT607753">
    <property type="protein sequence ID" value="SCG39693.1"/>
    <property type="molecule type" value="Genomic_DNA"/>
</dbReference>
<protein>
    <submittedName>
        <fullName evidence="1">Uncharacterized protein</fullName>
    </submittedName>
</protein>
<dbReference type="InterPro" id="IPR016024">
    <property type="entry name" value="ARM-type_fold"/>
</dbReference>
<dbReference type="SUPFAM" id="SSF48371">
    <property type="entry name" value="ARM repeat"/>
    <property type="match status" value="1"/>
</dbReference>
<reference evidence="2" key="1">
    <citation type="submission" date="2016-06" db="EMBL/GenBank/DDBJ databases">
        <authorList>
            <person name="Varghese N."/>
            <person name="Submissions Spin"/>
        </authorList>
    </citation>
    <scope>NUCLEOTIDE SEQUENCE [LARGE SCALE GENOMIC DNA]</scope>
    <source>
        <strain evidence="2">DSM 45161</strain>
    </source>
</reference>
<gene>
    <name evidence="1" type="ORF">GA0070614_0662</name>
</gene>